<evidence type="ECO:0000313" key="3">
    <source>
        <dbReference type="EMBL" id="RFB05250.1"/>
    </source>
</evidence>
<evidence type="ECO:0000259" key="2">
    <source>
        <dbReference type="Pfam" id="PF13478"/>
    </source>
</evidence>
<accession>A0A371RII4</accession>
<dbReference type="PANTHER" id="PTHR30388">
    <property type="entry name" value="ALDEHYDE OXIDOREDUCTASE MOLYBDENUM COFACTOR ASSEMBLY PROTEIN"/>
    <property type="match status" value="1"/>
</dbReference>
<dbReference type="PANTHER" id="PTHR30388:SF4">
    <property type="entry name" value="MOLYBDENUM COFACTOR INSERTION CHAPERONE PAOD"/>
    <property type="match status" value="1"/>
</dbReference>
<dbReference type="EMBL" id="QUQO01000001">
    <property type="protein sequence ID" value="RFB05250.1"/>
    <property type="molecule type" value="Genomic_DNA"/>
</dbReference>
<dbReference type="FunCoup" id="A0A371RII4">
    <property type="interactions" value="66"/>
</dbReference>
<dbReference type="InterPro" id="IPR052698">
    <property type="entry name" value="MoCofactor_Util/Proc"/>
</dbReference>
<name>A0A371RII4_9PROT</name>
<reference evidence="3 4" key="1">
    <citation type="submission" date="2018-08" db="EMBL/GenBank/DDBJ databases">
        <title>Parvularcula sp. SM1705, isolated from surface water of the South Sea China.</title>
        <authorList>
            <person name="Sun L."/>
        </authorList>
    </citation>
    <scope>NUCLEOTIDE SEQUENCE [LARGE SCALE GENOMIC DNA]</scope>
    <source>
        <strain evidence="3 4">SM1705</strain>
    </source>
</reference>
<dbReference type="Pfam" id="PF02625">
    <property type="entry name" value="XdhC_CoxI"/>
    <property type="match status" value="1"/>
</dbReference>
<feature type="domain" description="XdhC Rossmann" evidence="2">
    <location>
        <begin position="166"/>
        <end position="307"/>
    </location>
</feature>
<evidence type="ECO:0000259" key="1">
    <source>
        <dbReference type="Pfam" id="PF02625"/>
    </source>
</evidence>
<dbReference type="RefSeq" id="WP_116391882.1">
    <property type="nucleotide sequence ID" value="NZ_QUQO01000001.1"/>
</dbReference>
<dbReference type="AlphaFoldDB" id="A0A371RII4"/>
<gene>
    <name evidence="3" type="ORF">DX908_08265</name>
</gene>
<dbReference type="Proteomes" id="UP000264589">
    <property type="component" value="Unassembled WGS sequence"/>
</dbReference>
<proteinExistence type="predicted"/>
<feature type="domain" description="XdhC- CoxI" evidence="1">
    <location>
        <begin position="22"/>
        <end position="88"/>
    </location>
</feature>
<keyword evidence="4" id="KW-1185">Reference proteome</keyword>
<dbReference type="OrthoDB" id="9815497at2"/>
<comment type="caution">
    <text evidence="3">The sequence shown here is derived from an EMBL/GenBank/DDBJ whole genome shotgun (WGS) entry which is preliminary data.</text>
</comment>
<dbReference type="Gene3D" id="3.40.50.720">
    <property type="entry name" value="NAD(P)-binding Rossmann-like Domain"/>
    <property type="match status" value="1"/>
</dbReference>
<dbReference type="InterPro" id="IPR027051">
    <property type="entry name" value="XdhC_Rossmann_dom"/>
</dbReference>
<sequence length="316" mass="33734">MRFSPRHYTDSADILGFLLAAAARGEGTALVLITNITGGGIRPPGAMMAIAGDGRVSGYVSNGCVDADVVFQAREAIAEDKPRTLIYGEGSTFRDVSLPCGGRLELLVLPNPDLQVIQAICTRLIKRSAVTLEAGIDGLAIAEAGARAADWDGTRLAVKLKPRLRLRIAGRGTEPLAFARLASVCGYDVHLQSPDEESLGLAKGMGLATDHLMAPDTPPQGRDDPWTAFVLMFHEHEWERALLLEAMAGPAFYIGALGSRRTHERRCAALRETGVMEEHIARIHAPIGLVAKARDAQALAISALAEVTAAWQAVDE</sequence>
<dbReference type="InterPro" id="IPR003777">
    <property type="entry name" value="XdhC_CoxI"/>
</dbReference>
<dbReference type="Pfam" id="PF13478">
    <property type="entry name" value="XdhC_C"/>
    <property type="match status" value="1"/>
</dbReference>
<dbReference type="InParanoid" id="A0A371RII4"/>
<organism evidence="3 4">
    <name type="scientific">Parvularcula marina</name>
    <dbReference type="NCBI Taxonomy" id="2292771"/>
    <lineage>
        <taxon>Bacteria</taxon>
        <taxon>Pseudomonadati</taxon>
        <taxon>Pseudomonadota</taxon>
        <taxon>Alphaproteobacteria</taxon>
        <taxon>Parvularculales</taxon>
        <taxon>Parvularculaceae</taxon>
        <taxon>Parvularcula</taxon>
    </lineage>
</organism>
<protein>
    <submittedName>
        <fullName evidence="3">XdhC family protein</fullName>
    </submittedName>
</protein>
<evidence type="ECO:0000313" key="4">
    <source>
        <dbReference type="Proteomes" id="UP000264589"/>
    </source>
</evidence>